<dbReference type="Proteomes" id="UP000500767">
    <property type="component" value="Chromosome"/>
</dbReference>
<reference evidence="1 2" key="1">
    <citation type="journal article" date="2014" name="World J. Microbiol. Biotechnol.">
        <title>Biodiversity and physiological characteristics of Antarctic and Arctic lichens-associated bacteria.</title>
        <authorList>
            <person name="Lee Y.M."/>
            <person name="Kim E.H."/>
            <person name="Lee H.K."/>
            <person name="Hong S.G."/>
        </authorList>
    </citation>
    <scope>NUCLEOTIDE SEQUENCE [LARGE SCALE GENOMIC DNA]</scope>
    <source>
        <strain evidence="1 2">PAMC 26569</strain>
    </source>
</reference>
<evidence type="ECO:0000313" key="2">
    <source>
        <dbReference type="Proteomes" id="UP000500767"/>
    </source>
</evidence>
<dbReference type="Pfam" id="PF23840">
    <property type="entry name" value="Phage_tail_terminator"/>
    <property type="match status" value="1"/>
</dbReference>
<dbReference type="AlphaFoldDB" id="A0A6M8HNB9"/>
<dbReference type="InterPro" id="IPR056912">
    <property type="entry name" value="Phage_JBD30_tail_term-like"/>
</dbReference>
<gene>
    <name evidence="1" type="ORF">HN018_06885</name>
</gene>
<organism evidence="1 2">
    <name type="scientific">Lichenicola cladoniae</name>
    <dbReference type="NCBI Taxonomy" id="1484109"/>
    <lineage>
        <taxon>Bacteria</taxon>
        <taxon>Pseudomonadati</taxon>
        <taxon>Pseudomonadota</taxon>
        <taxon>Alphaproteobacteria</taxon>
        <taxon>Acetobacterales</taxon>
        <taxon>Acetobacteraceae</taxon>
        <taxon>Lichenicola</taxon>
    </lineage>
</organism>
<dbReference type="RefSeq" id="WP_171834788.1">
    <property type="nucleotide sequence ID" value="NZ_CP053708.1"/>
</dbReference>
<proteinExistence type="predicted"/>
<name>A0A6M8HNB9_9PROT</name>
<sequence length="180" mass="19418">MTLDEIIAQLKTYAPVFNGNVAGAAEWELAGDQVWLPAPAAYVVQIEDEPGPNLDQTGLQQIVTQTIGIIVDLDNSIDRRGQAASTDAVGQIRTAVFGAILNWRPGSANAARGFAYARGGYLRSNRARLIWQFDFAIETTITEHDGFQVPFEPLVEVQGTITNQPTGTTLSVFDAAVPQS</sequence>
<dbReference type="EMBL" id="CP053708">
    <property type="protein sequence ID" value="QKE89801.1"/>
    <property type="molecule type" value="Genomic_DNA"/>
</dbReference>
<accession>A0A6M8HNB9</accession>
<keyword evidence="2" id="KW-1185">Reference proteome</keyword>
<protein>
    <submittedName>
        <fullName evidence="1">Uncharacterized protein</fullName>
    </submittedName>
</protein>
<evidence type="ECO:0000313" key="1">
    <source>
        <dbReference type="EMBL" id="QKE89801.1"/>
    </source>
</evidence>
<dbReference type="KEGG" id="lck:HN018_06885"/>